<dbReference type="AlphaFoldDB" id="A0ABD3JQR9"/>
<keyword evidence="4" id="KW-1185">Reference proteome</keyword>
<feature type="domain" description="DUF4283" evidence="2">
    <location>
        <begin position="97"/>
        <end position="173"/>
    </location>
</feature>
<organism evidence="3 4">
    <name type="scientific">Eucalyptus globulus</name>
    <name type="common">Tasmanian blue gum</name>
    <dbReference type="NCBI Taxonomy" id="34317"/>
    <lineage>
        <taxon>Eukaryota</taxon>
        <taxon>Viridiplantae</taxon>
        <taxon>Streptophyta</taxon>
        <taxon>Embryophyta</taxon>
        <taxon>Tracheophyta</taxon>
        <taxon>Spermatophyta</taxon>
        <taxon>Magnoliopsida</taxon>
        <taxon>eudicotyledons</taxon>
        <taxon>Gunneridae</taxon>
        <taxon>Pentapetalae</taxon>
        <taxon>rosids</taxon>
        <taxon>malvids</taxon>
        <taxon>Myrtales</taxon>
        <taxon>Myrtaceae</taxon>
        <taxon>Myrtoideae</taxon>
        <taxon>Eucalypteae</taxon>
        <taxon>Eucalyptus</taxon>
    </lineage>
</organism>
<evidence type="ECO:0000313" key="4">
    <source>
        <dbReference type="Proteomes" id="UP001634007"/>
    </source>
</evidence>
<sequence>MLTGKAPALAETSSRGPKDVDRDRRSRGRSRARSASKRPQASQKQVRKPDAPTVRTWANVAKLAAKGYDLTFVPPSFEDDIPVVDLPEEVLDAVDPKWHECLVRYYVGKSLPFQLMENSLKLAWGPKLVEVFADDQGFFFFRIPDPKFRRKILEEGHITVARVALVLQQWKPLLELKREKQTTVPVWIRLKNLPLDLWTAPAISAIASTIGKPLFVDQRTEQSQMISFARVCVELQVNKPRFYLTKVRLNGVVRSIAIEYEWKPAECLKCGSFGHNCAASLTGQRAVQGQKQVQPIPPPISGGPPL</sequence>
<dbReference type="EMBL" id="JBJKBG010000007">
    <property type="protein sequence ID" value="KAL3729940.1"/>
    <property type="molecule type" value="Genomic_DNA"/>
</dbReference>
<comment type="caution">
    <text evidence="3">The sequence shown here is derived from an EMBL/GenBank/DDBJ whole genome shotgun (WGS) entry which is preliminary data.</text>
</comment>
<accession>A0ABD3JQR9</accession>
<evidence type="ECO:0000259" key="2">
    <source>
        <dbReference type="Pfam" id="PF14111"/>
    </source>
</evidence>
<gene>
    <name evidence="3" type="ORF">ACJRO7_027008</name>
</gene>
<evidence type="ECO:0000256" key="1">
    <source>
        <dbReference type="SAM" id="MobiDB-lite"/>
    </source>
</evidence>
<dbReference type="PANTHER" id="PTHR31286">
    <property type="entry name" value="GLYCINE-RICH CELL WALL STRUCTURAL PROTEIN 1.8-LIKE"/>
    <property type="match status" value="1"/>
</dbReference>
<feature type="compositionally biased region" description="Basic residues" evidence="1">
    <location>
        <begin position="25"/>
        <end position="36"/>
    </location>
</feature>
<name>A0ABD3JQR9_EUCGL</name>
<dbReference type="InterPro" id="IPR040256">
    <property type="entry name" value="At4g02000-like"/>
</dbReference>
<feature type="region of interest" description="Disordered" evidence="1">
    <location>
        <begin position="1"/>
        <end position="52"/>
    </location>
</feature>
<dbReference type="Proteomes" id="UP001634007">
    <property type="component" value="Unassembled WGS sequence"/>
</dbReference>
<proteinExistence type="predicted"/>
<protein>
    <recommendedName>
        <fullName evidence="2">DUF4283 domain-containing protein</fullName>
    </recommendedName>
</protein>
<evidence type="ECO:0000313" key="3">
    <source>
        <dbReference type="EMBL" id="KAL3729940.1"/>
    </source>
</evidence>
<dbReference type="Pfam" id="PF14111">
    <property type="entry name" value="DUF4283"/>
    <property type="match status" value="1"/>
</dbReference>
<dbReference type="PANTHER" id="PTHR31286:SF180">
    <property type="entry name" value="OS10G0362600 PROTEIN"/>
    <property type="match status" value="1"/>
</dbReference>
<dbReference type="InterPro" id="IPR025558">
    <property type="entry name" value="DUF4283"/>
</dbReference>
<reference evidence="3 4" key="1">
    <citation type="submission" date="2024-11" db="EMBL/GenBank/DDBJ databases">
        <title>Chromosome-level genome assembly of Eucalyptus globulus Labill. provides insights into its genome evolution.</title>
        <authorList>
            <person name="Li X."/>
        </authorList>
    </citation>
    <scope>NUCLEOTIDE SEQUENCE [LARGE SCALE GENOMIC DNA]</scope>
    <source>
        <strain evidence="3">CL2024</strain>
        <tissue evidence="3">Fresh tender leaves</tissue>
    </source>
</reference>